<evidence type="ECO:0000256" key="5">
    <source>
        <dbReference type="ARBA" id="ARBA00022989"/>
    </source>
</evidence>
<dbReference type="GO" id="GO:0005886">
    <property type="term" value="C:plasma membrane"/>
    <property type="evidence" value="ECO:0007669"/>
    <property type="project" value="UniProtKB-SubCell"/>
</dbReference>
<dbReference type="Proteomes" id="UP000295726">
    <property type="component" value="Unassembled WGS sequence"/>
</dbReference>
<feature type="transmembrane region" description="Helical" evidence="7">
    <location>
        <begin position="57"/>
        <end position="76"/>
    </location>
</feature>
<sequence>MNFLLQLEGNILLFIQEHIRQDWMTPFWIFITSLGNKGWFWLAVSALMLIPRRTRKIGIMALLALSIGFLITNLALKNLVARIRPYETVEGLKLLIARQSDFSFPSGHACASFAAASVYFRKLPQKWGISAVVLAALIAFSRLYVGVHYPTDVLAGAVIGIWAAWAAIHLVEYIERNSYRSS</sequence>
<evidence type="ECO:0000256" key="4">
    <source>
        <dbReference type="ARBA" id="ARBA00022801"/>
    </source>
</evidence>
<name>A0A4R3KC78_9FIRM</name>
<evidence type="ECO:0000256" key="3">
    <source>
        <dbReference type="ARBA" id="ARBA00022692"/>
    </source>
</evidence>
<organism evidence="9 10">
    <name type="scientific">Muricomes intestini</name>
    <dbReference type="NCBI Taxonomy" id="1796634"/>
    <lineage>
        <taxon>Bacteria</taxon>
        <taxon>Bacillati</taxon>
        <taxon>Bacillota</taxon>
        <taxon>Clostridia</taxon>
        <taxon>Lachnospirales</taxon>
        <taxon>Lachnospiraceae</taxon>
        <taxon>Muricomes</taxon>
    </lineage>
</organism>
<evidence type="ECO:0000313" key="10">
    <source>
        <dbReference type="Proteomes" id="UP000295726"/>
    </source>
</evidence>
<evidence type="ECO:0000256" key="6">
    <source>
        <dbReference type="ARBA" id="ARBA00023136"/>
    </source>
</evidence>
<feature type="domain" description="Phosphatidic acid phosphatase type 2/haloperoxidase" evidence="8">
    <location>
        <begin position="57"/>
        <end position="168"/>
    </location>
</feature>
<feature type="transmembrane region" description="Helical" evidence="7">
    <location>
        <begin position="27"/>
        <end position="50"/>
    </location>
</feature>
<keyword evidence="10" id="KW-1185">Reference proteome</keyword>
<feature type="transmembrane region" description="Helical" evidence="7">
    <location>
        <begin position="127"/>
        <end position="147"/>
    </location>
</feature>
<keyword evidence="3 7" id="KW-0812">Transmembrane</keyword>
<dbReference type="PANTHER" id="PTHR14969">
    <property type="entry name" value="SPHINGOSINE-1-PHOSPHATE PHOSPHOHYDROLASE"/>
    <property type="match status" value="1"/>
</dbReference>
<keyword evidence="2" id="KW-1003">Cell membrane</keyword>
<feature type="transmembrane region" description="Helical" evidence="7">
    <location>
        <begin position="153"/>
        <end position="174"/>
    </location>
</feature>
<evidence type="ECO:0000313" key="9">
    <source>
        <dbReference type="EMBL" id="TCS80655.1"/>
    </source>
</evidence>
<evidence type="ECO:0000256" key="1">
    <source>
        <dbReference type="ARBA" id="ARBA00004651"/>
    </source>
</evidence>
<evidence type="ECO:0000256" key="7">
    <source>
        <dbReference type="SAM" id="Phobius"/>
    </source>
</evidence>
<accession>A0A4R3KC78</accession>
<comment type="caution">
    <text evidence="9">The sequence shown here is derived from an EMBL/GenBank/DDBJ whole genome shotgun (WGS) entry which is preliminary data.</text>
</comment>
<dbReference type="Gene3D" id="1.20.144.10">
    <property type="entry name" value="Phosphatidic acid phosphatase type 2/haloperoxidase"/>
    <property type="match status" value="2"/>
</dbReference>
<keyword evidence="5 7" id="KW-1133">Transmembrane helix</keyword>
<evidence type="ECO:0000256" key="2">
    <source>
        <dbReference type="ARBA" id="ARBA00022475"/>
    </source>
</evidence>
<dbReference type="GO" id="GO:0016787">
    <property type="term" value="F:hydrolase activity"/>
    <property type="evidence" value="ECO:0007669"/>
    <property type="project" value="UniProtKB-KW"/>
</dbReference>
<reference evidence="9 10" key="1">
    <citation type="submission" date="2019-03" db="EMBL/GenBank/DDBJ databases">
        <title>Genomic Encyclopedia of Type Strains, Phase IV (KMG-IV): sequencing the most valuable type-strain genomes for metagenomic binning, comparative biology and taxonomic classification.</title>
        <authorList>
            <person name="Goeker M."/>
        </authorList>
    </citation>
    <scope>NUCLEOTIDE SEQUENCE [LARGE SCALE GENOMIC DNA]</scope>
    <source>
        <strain evidence="9 10">DSM 29489</strain>
    </source>
</reference>
<dbReference type="InterPro" id="IPR036938">
    <property type="entry name" value="PAP2/HPO_sf"/>
</dbReference>
<keyword evidence="4" id="KW-0378">Hydrolase</keyword>
<gene>
    <name evidence="9" type="ORF">EDD59_10532</name>
</gene>
<dbReference type="InterPro" id="IPR000326">
    <property type="entry name" value="PAP2/HPO"/>
</dbReference>
<dbReference type="SMART" id="SM00014">
    <property type="entry name" value="acidPPc"/>
    <property type="match status" value="1"/>
</dbReference>
<dbReference type="EMBL" id="SLZZ01000005">
    <property type="protein sequence ID" value="TCS80655.1"/>
    <property type="molecule type" value="Genomic_DNA"/>
</dbReference>
<keyword evidence="6 7" id="KW-0472">Membrane</keyword>
<comment type="subcellular location">
    <subcellularLocation>
        <location evidence="1">Cell membrane</location>
        <topology evidence="1">Multi-pass membrane protein</topology>
    </subcellularLocation>
</comment>
<dbReference type="Pfam" id="PF01569">
    <property type="entry name" value="PAP2"/>
    <property type="match status" value="1"/>
</dbReference>
<dbReference type="PANTHER" id="PTHR14969:SF62">
    <property type="entry name" value="DECAPRENYLPHOSPHORYL-5-PHOSPHORIBOSE PHOSPHATASE RV3807C-RELATED"/>
    <property type="match status" value="1"/>
</dbReference>
<dbReference type="OrthoDB" id="9789113at2"/>
<proteinExistence type="predicted"/>
<dbReference type="AlphaFoldDB" id="A0A4R3KC78"/>
<evidence type="ECO:0000259" key="8">
    <source>
        <dbReference type="SMART" id="SM00014"/>
    </source>
</evidence>
<dbReference type="SUPFAM" id="SSF48317">
    <property type="entry name" value="Acid phosphatase/Vanadium-dependent haloperoxidase"/>
    <property type="match status" value="1"/>
</dbReference>
<protein>
    <submittedName>
        <fullName evidence="9">Undecaprenyl-diphosphatase</fullName>
    </submittedName>
</protein>
<dbReference type="RefSeq" id="WP_132379521.1">
    <property type="nucleotide sequence ID" value="NZ_DAIRMY010000010.1"/>
</dbReference>